<dbReference type="RefSeq" id="WP_209514845.1">
    <property type="nucleotide sequence ID" value="NZ_JAGIOH010000001.1"/>
</dbReference>
<evidence type="ECO:0000313" key="4">
    <source>
        <dbReference type="Proteomes" id="UP001519291"/>
    </source>
</evidence>
<feature type="compositionally biased region" description="Basic and acidic residues" evidence="1">
    <location>
        <begin position="158"/>
        <end position="171"/>
    </location>
</feature>
<proteinExistence type="predicted"/>
<dbReference type="GeneID" id="91569144"/>
<evidence type="ECO:0000256" key="1">
    <source>
        <dbReference type="SAM" id="MobiDB-lite"/>
    </source>
</evidence>
<evidence type="ECO:0000256" key="2">
    <source>
        <dbReference type="SAM" id="SignalP"/>
    </source>
</evidence>
<feature type="region of interest" description="Disordered" evidence="1">
    <location>
        <begin position="141"/>
        <end position="188"/>
    </location>
</feature>
<organism evidence="3 4">
    <name type="scientific">Streptomyces syringium</name>
    <dbReference type="NCBI Taxonomy" id="76729"/>
    <lineage>
        <taxon>Bacteria</taxon>
        <taxon>Bacillati</taxon>
        <taxon>Actinomycetota</taxon>
        <taxon>Actinomycetes</taxon>
        <taxon>Kitasatosporales</taxon>
        <taxon>Streptomycetaceae</taxon>
        <taxon>Streptomyces</taxon>
    </lineage>
</organism>
<keyword evidence="4" id="KW-1185">Reference proteome</keyword>
<dbReference type="PROSITE" id="PS51257">
    <property type="entry name" value="PROKAR_LIPOPROTEIN"/>
    <property type="match status" value="1"/>
</dbReference>
<reference evidence="3 4" key="1">
    <citation type="submission" date="2021-03" db="EMBL/GenBank/DDBJ databases">
        <title>Sequencing the genomes of 1000 actinobacteria strains.</title>
        <authorList>
            <person name="Klenk H.-P."/>
        </authorList>
    </citation>
    <scope>NUCLEOTIDE SEQUENCE [LARGE SCALE GENOMIC DNA]</scope>
    <source>
        <strain evidence="3 4">DSM 41480</strain>
    </source>
</reference>
<evidence type="ECO:0000313" key="3">
    <source>
        <dbReference type="EMBL" id="MBP2402812.1"/>
    </source>
</evidence>
<accession>A0ABS4Y225</accession>
<protein>
    <recommendedName>
        <fullName evidence="5">Lipoprotein</fullName>
    </recommendedName>
</protein>
<feature type="signal peptide" evidence="2">
    <location>
        <begin position="1"/>
        <end position="30"/>
    </location>
</feature>
<keyword evidence="2" id="KW-0732">Signal</keyword>
<evidence type="ECO:0008006" key="5">
    <source>
        <dbReference type="Google" id="ProtNLM"/>
    </source>
</evidence>
<dbReference type="Proteomes" id="UP001519291">
    <property type="component" value="Unassembled WGS sequence"/>
</dbReference>
<gene>
    <name evidence="3" type="ORF">JO379_002281</name>
</gene>
<name>A0ABS4Y225_9ACTN</name>
<dbReference type="EMBL" id="JAGIOH010000001">
    <property type="protein sequence ID" value="MBP2402812.1"/>
    <property type="molecule type" value="Genomic_DNA"/>
</dbReference>
<sequence>MRALRRLRGRRVLSAAGAAALTGTAVVALAACQPSDALDTATVSVATDQLATRQLEREHIPVRWLTCTGKAEYDGSTDKDGKRKVTAVGVDCQGRTDKDKKIIAFGRVTGINGHACVTGSLTVKVDGRTVFSGGVLGDCGQAGGGQGKPPPHPSPTCTDKKGDGGHGDHHGGGQGGKHGGNEVSPQGK</sequence>
<feature type="chain" id="PRO_5046309519" description="Lipoprotein" evidence="2">
    <location>
        <begin position="31"/>
        <end position="188"/>
    </location>
</feature>
<comment type="caution">
    <text evidence="3">The sequence shown here is derived from an EMBL/GenBank/DDBJ whole genome shotgun (WGS) entry which is preliminary data.</text>
</comment>